<proteinExistence type="predicted"/>
<dbReference type="Gene3D" id="1.10.357.10">
    <property type="entry name" value="Tetracycline Repressor, domain 2"/>
    <property type="match status" value="1"/>
</dbReference>
<dbReference type="Proteomes" id="UP000313066">
    <property type="component" value="Unassembled WGS sequence"/>
</dbReference>
<keyword evidence="2" id="KW-1185">Reference proteome</keyword>
<reference evidence="1 2" key="1">
    <citation type="submission" date="2019-10" db="EMBL/GenBank/DDBJ databases">
        <title>Nonomuraea sp. nov., isolated from Phyllanthus amarus.</title>
        <authorList>
            <person name="Klykleung N."/>
            <person name="Tanasupawat S."/>
        </authorList>
    </citation>
    <scope>NUCLEOTIDE SEQUENCE [LARGE SCALE GENOMIC DNA]</scope>
    <source>
        <strain evidence="1 2">CR1-09</strain>
    </source>
</reference>
<dbReference type="RefSeq" id="WP_139578855.1">
    <property type="nucleotide sequence ID" value="NZ_VDMA02000020.1"/>
</dbReference>
<comment type="caution">
    <text evidence="1">The sequence shown here is derived from an EMBL/GenBank/DDBJ whole genome shotgun (WGS) entry which is preliminary data.</text>
</comment>
<evidence type="ECO:0000313" key="2">
    <source>
        <dbReference type="Proteomes" id="UP000313066"/>
    </source>
</evidence>
<dbReference type="AlphaFoldDB" id="A0A5N6BK39"/>
<gene>
    <name evidence="1" type="ORF">FH610_031540</name>
</gene>
<accession>A0A5N6BK39</accession>
<evidence type="ECO:0000313" key="1">
    <source>
        <dbReference type="EMBL" id="KAB8180805.1"/>
    </source>
</evidence>
<evidence type="ECO:0008006" key="3">
    <source>
        <dbReference type="Google" id="ProtNLM"/>
    </source>
</evidence>
<protein>
    <recommendedName>
        <fullName evidence="3">TetR family transcriptional regulator</fullName>
    </recommendedName>
</protein>
<dbReference type="EMBL" id="VDMA02000020">
    <property type="protein sequence ID" value="KAB8180805.1"/>
    <property type="molecule type" value="Genomic_DNA"/>
</dbReference>
<sequence length="101" mass="11165">MAGQTLYFTFATKRAILKEVLDVAVAGDTEPVATLDRLWAAEVMAAPPMEQLRRHVDATARVHERVVPVVEVLRSAAAADPEIAEWAFDALVRQLLPDRND</sequence>
<organism evidence="1 2">
    <name type="scientific">Microbispora catharanthi</name>
    <dbReference type="NCBI Taxonomy" id="1712871"/>
    <lineage>
        <taxon>Bacteria</taxon>
        <taxon>Bacillati</taxon>
        <taxon>Actinomycetota</taxon>
        <taxon>Actinomycetes</taxon>
        <taxon>Streptosporangiales</taxon>
        <taxon>Streptosporangiaceae</taxon>
        <taxon>Microbispora</taxon>
    </lineage>
</organism>
<name>A0A5N6BK39_9ACTN</name>